<accession>A0A067JWG6</accession>
<evidence type="ECO:0000256" key="1">
    <source>
        <dbReference type="ARBA" id="ARBA00004173"/>
    </source>
</evidence>
<evidence type="ECO:0000256" key="2">
    <source>
        <dbReference type="ARBA" id="ARBA00006643"/>
    </source>
</evidence>
<comment type="similarity">
    <text evidence="2">Belongs to the PPR family. PCMP-H subfamily.</text>
</comment>
<sequence length="703" mass="78465">MSKRRVSLFTINSITTLSKVCSSINSSNSIQTLALSKNLSTAAQRSEFQNPVGNHSENSDEHFQSPGGSCGETQNPLELVQKQNGKGLSPNWGFREAAGNVVGNNQCPKNWNSVGSYGQNHRDLDVDYQNFSGSYRESNRGVNQTNPVERNSNFGGHYVDTGEFQHSHREVSASNSKNLQDHPKGVYGGNANFQDVNGYYHPEPRDIRQNPTGHDLQRPSDSQRSWNSNNTQNVNQFQPGSSGYRMWNLGMYQHDPNSAQYQQNVNVGQYQPKSHGVQNVMEATSQVQNNARINGHLAVSSESSPSGGFLKELDDFCKEKKVKEAVQVLHSLEEQQIPVDLPHFLQLIEACGELKALEEAKAIHDHILRSLSPLSVSMSNKIMEMYAKCGAMDSAFDVFNKMSERNLESWHLMITWLAKNGLGEDAIDLFSEFKRAGSKPDAQMFIGVFSACSDVGDVNEGMLHFESMMKDYGIVPSVQHYVSIVDMLGSTGYLDEALEFIEKMPMEPSVDVWVTLMNLSRVHGNLELGDRCAELVGLLDPSRLNAQSTAGFVPAKASDIAKEKEKKLSSQNLLEVRSRVHEYRAGDTSHPENDKIYAILRGLRTQMKEAGYIPETRFVLHDIDQEGKEDALLAHSERLAAAYGLLSSPARSPIRVIKNLRVCGDCHNAMKIISKIVGRELIMRDAKRFHHFKDGVCSCRDYW</sequence>
<evidence type="ECO:0000256" key="6">
    <source>
        <dbReference type="PROSITE-ProRule" id="PRU00708"/>
    </source>
</evidence>
<feature type="region of interest" description="Disordered" evidence="7">
    <location>
        <begin position="136"/>
        <end position="240"/>
    </location>
</feature>
<dbReference type="Proteomes" id="UP000027138">
    <property type="component" value="Unassembled WGS sequence"/>
</dbReference>
<dbReference type="PANTHER" id="PTHR47926:SF388">
    <property type="entry name" value="DYW DOMAIN-CONTAINING PROTEIN"/>
    <property type="match status" value="1"/>
</dbReference>
<dbReference type="GO" id="GO:0003723">
    <property type="term" value="F:RNA binding"/>
    <property type="evidence" value="ECO:0007669"/>
    <property type="project" value="InterPro"/>
</dbReference>
<evidence type="ECO:0000313" key="9">
    <source>
        <dbReference type="EMBL" id="KDP28301.1"/>
    </source>
</evidence>
<proteinExistence type="inferred from homology"/>
<name>A0A067JWG6_JATCU</name>
<dbReference type="Pfam" id="PF01535">
    <property type="entry name" value="PPR"/>
    <property type="match status" value="3"/>
</dbReference>
<dbReference type="STRING" id="180498.A0A067JWG6"/>
<dbReference type="GO" id="GO:0008270">
    <property type="term" value="F:zinc ion binding"/>
    <property type="evidence" value="ECO:0007669"/>
    <property type="project" value="InterPro"/>
</dbReference>
<feature type="domain" description="DYW" evidence="8">
    <location>
        <begin position="611"/>
        <end position="703"/>
    </location>
</feature>
<keyword evidence="4" id="KW-0809">Transit peptide</keyword>
<dbReference type="Pfam" id="PF14432">
    <property type="entry name" value="DYW_deaminase"/>
    <property type="match status" value="1"/>
</dbReference>
<dbReference type="Gene3D" id="1.25.40.10">
    <property type="entry name" value="Tetratricopeptide repeat domain"/>
    <property type="match status" value="1"/>
</dbReference>
<dbReference type="OrthoDB" id="1932290at2759"/>
<evidence type="ECO:0000256" key="4">
    <source>
        <dbReference type="ARBA" id="ARBA00022946"/>
    </source>
</evidence>
<keyword evidence="10" id="KW-1185">Reference proteome</keyword>
<feature type="compositionally biased region" description="Polar residues" evidence="7">
    <location>
        <begin position="219"/>
        <end position="240"/>
    </location>
</feature>
<dbReference type="GO" id="GO:0005739">
    <property type="term" value="C:mitochondrion"/>
    <property type="evidence" value="ECO:0007669"/>
    <property type="project" value="UniProtKB-SubCell"/>
</dbReference>
<keyword evidence="3" id="KW-0677">Repeat</keyword>
<reference evidence="9 10" key="1">
    <citation type="journal article" date="2014" name="PLoS ONE">
        <title>Global Analysis of Gene Expression Profiles in Physic Nut (Jatropha curcas L.) Seedlings Exposed to Salt Stress.</title>
        <authorList>
            <person name="Zhang L."/>
            <person name="Zhang C."/>
            <person name="Wu P."/>
            <person name="Chen Y."/>
            <person name="Li M."/>
            <person name="Jiang H."/>
            <person name="Wu G."/>
        </authorList>
    </citation>
    <scope>NUCLEOTIDE SEQUENCE [LARGE SCALE GENOMIC DNA]</scope>
    <source>
        <strain evidence="10">cv. GZQX0401</strain>
        <tissue evidence="9">Young leaves</tissue>
    </source>
</reference>
<comment type="subcellular location">
    <subcellularLocation>
        <location evidence="1">Mitochondrion</location>
    </subcellularLocation>
</comment>
<dbReference type="InterPro" id="IPR011990">
    <property type="entry name" value="TPR-like_helical_dom_sf"/>
</dbReference>
<evidence type="ECO:0000259" key="8">
    <source>
        <dbReference type="Pfam" id="PF14432"/>
    </source>
</evidence>
<dbReference type="FunFam" id="1.25.40.10:FF:000503">
    <property type="entry name" value="Pentatricopeptide repeat-containing protein, mitochondrial"/>
    <property type="match status" value="1"/>
</dbReference>
<dbReference type="PROSITE" id="PS51375">
    <property type="entry name" value="PPR"/>
    <property type="match status" value="1"/>
</dbReference>
<dbReference type="GO" id="GO:0009451">
    <property type="term" value="P:RNA modification"/>
    <property type="evidence" value="ECO:0007669"/>
    <property type="project" value="InterPro"/>
</dbReference>
<organism evidence="9 10">
    <name type="scientific">Jatropha curcas</name>
    <name type="common">Barbados nut</name>
    <dbReference type="NCBI Taxonomy" id="180498"/>
    <lineage>
        <taxon>Eukaryota</taxon>
        <taxon>Viridiplantae</taxon>
        <taxon>Streptophyta</taxon>
        <taxon>Embryophyta</taxon>
        <taxon>Tracheophyta</taxon>
        <taxon>Spermatophyta</taxon>
        <taxon>Magnoliopsida</taxon>
        <taxon>eudicotyledons</taxon>
        <taxon>Gunneridae</taxon>
        <taxon>Pentapetalae</taxon>
        <taxon>rosids</taxon>
        <taxon>fabids</taxon>
        <taxon>Malpighiales</taxon>
        <taxon>Euphorbiaceae</taxon>
        <taxon>Crotonoideae</taxon>
        <taxon>Jatropheae</taxon>
        <taxon>Jatropha</taxon>
    </lineage>
</organism>
<evidence type="ECO:0000256" key="7">
    <source>
        <dbReference type="SAM" id="MobiDB-lite"/>
    </source>
</evidence>
<dbReference type="InterPro" id="IPR002885">
    <property type="entry name" value="PPR_rpt"/>
</dbReference>
<dbReference type="InterPro" id="IPR046960">
    <property type="entry name" value="PPR_At4g14850-like_plant"/>
</dbReference>
<protein>
    <recommendedName>
        <fullName evidence="8">DYW domain-containing protein</fullName>
    </recommendedName>
</protein>
<feature type="region of interest" description="Disordered" evidence="7">
    <location>
        <begin position="49"/>
        <end position="75"/>
    </location>
</feature>
<gene>
    <name evidence="9" type="ORF">JCGZ_14072</name>
</gene>
<dbReference type="NCBIfam" id="TIGR00756">
    <property type="entry name" value="PPR"/>
    <property type="match status" value="1"/>
</dbReference>
<dbReference type="KEGG" id="jcu:105642662"/>
<evidence type="ECO:0000256" key="5">
    <source>
        <dbReference type="ARBA" id="ARBA00023128"/>
    </source>
</evidence>
<dbReference type="InterPro" id="IPR032867">
    <property type="entry name" value="DYW_dom"/>
</dbReference>
<evidence type="ECO:0000256" key="3">
    <source>
        <dbReference type="ARBA" id="ARBA00022737"/>
    </source>
</evidence>
<dbReference type="AlphaFoldDB" id="A0A067JWG6"/>
<keyword evidence="5" id="KW-0496">Mitochondrion</keyword>
<dbReference type="PANTHER" id="PTHR47926">
    <property type="entry name" value="PENTATRICOPEPTIDE REPEAT-CONTAINING PROTEIN"/>
    <property type="match status" value="1"/>
</dbReference>
<dbReference type="EMBL" id="KK914782">
    <property type="protein sequence ID" value="KDP28301.1"/>
    <property type="molecule type" value="Genomic_DNA"/>
</dbReference>
<evidence type="ECO:0000313" key="10">
    <source>
        <dbReference type="Proteomes" id="UP000027138"/>
    </source>
</evidence>
<feature type="repeat" description="PPR" evidence="6">
    <location>
        <begin position="406"/>
        <end position="440"/>
    </location>
</feature>
<feature type="compositionally biased region" description="Polar residues" evidence="7">
    <location>
        <begin position="136"/>
        <end position="154"/>
    </location>
</feature>